<accession>N1V3R9</accession>
<evidence type="ECO:0000313" key="1">
    <source>
        <dbReference type="EMBL" id="EMY36000.1"/>
    </source>
</evidence>
<dbReference type="SUPFAM" id="SSF56024">
    <property type="entry name" value="Phospholipase D/nuclease"/>
    <property type="match status" value="1"/>
</dbReference>
<dbReference type="OrthoDB" id="4752397at2"/>
<reference evidence="1 2" key="1">
    <citation type="journal article" date="2013" name="Genome Announc.">
        <title>Draft Genome Sequence of Arthrobacter crystallopoietes Strain BAB-32, Revealing Genes for Bioremediation.</title>
        <authorList>
            <person name="Joshi M.N."/>
            <person name="Pandit A.S."/>
            <person name="Sharma A."/>
            <person name="Pandya R.V."/>
            <person name="Desai S.M."/>
            <person name="Saxena A.K."/>
            <person name="Bagatharia S.B."/>
        </authorList>
    </citation>
    <scope>NUCLEOTIDE SEQUENCE [LARGE SCALE GENOMIC DNA]</scope>
    <source>
        <strain evidence="1 2">BAB-32</strain>
    </source>
</reference>
<dbReference type="AlphaFoldDB" id="N1V3R9"/>
<protein>
    <submittedName>
        <fullName evidence="1">Uncharacterized protein</fullName>
    </submittedName>
</protein>
<keyword evidence="2" id="KW-1185">Reference proteome</keyword>
<dbReference type="Gene3D" id="3.30.870.10">
    <property type="entry name" value="Endonuclease Chain A"/>
    <property type="match status" value="1"/>
</dbReference>
<comment type="caution">
    <text evidence="1">The sequence shown here is derived from an EMBL/GenBank/DDBJ whole genome shotgun (WGS) entry which is preliminary data.</text>
</comment>
<dbReference type="Proteomes" id="UP000010729">
    <property type="component" value="Unassembled WGS sequence"/>
</dbReference>
<proteinExistence type="predicted"/>
<evidence type="ECO:0000313" key="2">
    <source>
        <dbReference type="Proteomes" id="UP000010729"/>
    </source>
</evidence>
<sequence>MGIESQLHTKAAGWLRDAIQAIDGNVVLASPYLTIEVCKQLASAAKDSRYSWQLLTCLDPSAVANGYLSLKGIEDLMGSGVRVRHVPRLHAKAYLFGTRGLVGSANLTGAGLGSSASSNFELGISLTPDQVADAKRVVTTWPARDVTLEDLSTVLTKARDLTSAHQMPSDDLDADSALHFAERLLSDARDGRGLWVKLEYGEPKLGGWCQQSLFASPAKGRPGFKPGDLVFICAAATGDCYAVVEVTSEAEFKPSDYLASREQAAVERWPWINRTKPRLVPSELMALKLDELGANKQALQNGHVRLKLDQFAAGVRALARLATDQP</sequence>
<name>N1V3R9_9MICC</name>
<gene>
    <name evidence="1" type="ORF">D477_001389</name>
</gene>
<dbReference type="RefSeq" id="WP_005266512.1">
    <property type="nucleotide sequence ID" value="NZ_ANPE02000051.1"/>
</dbReference>
<dbReference type="EMBL" id="ANPE02000051">
    <property type="protein sequence ID" value="EMY36000.1"/>
    <property type="molecule type" value="Genomic_DNA"/>
</dbReference>
<organism evidence="1 2">
    <name type="scientific">Arthrobacter crystallopoietes BAB-32</name>
    <dbReference type="NCBI Taxonomy" id="1246476"/>
    <lineage>
        <taxon>Bacteria</taxon>
        <taxon>Bacillati</taxon>
        <taxon>Actinomycetota</taxon>
        <taxon>Actinomycetes</taxon>
        <taxon>Micrococcales</taxon>
        <taxon>Micrococcaceae</taxon>
        <taxon>Crystallibacter</taxon>
    </lineage>
</organism>